<dbReference type="OrthoDB" id="9810507at2"/>
<dbReference type="Pfam" id="PF00575">
    <property type="entry name" value="S1"/>
    <property type="match status" value="1"/>
</dbReference>
<dbReference type="PROSITE" id="PS50126">
    <property type="entry name" value="S1"/>
    <property type="match status" value="1"/>
</dbReference>
<dbReference type="SUPFAM" id="SSF50249">
    <property type="entry name" value="Nucleic acid-binding proteins"/>
    <property type="match status" value="1"/>
</dbReference>
<name>A0A7C8LDC0_9FIRM</name>
<gene>
    <name evidence="2" type="ORF">GND95_07130</name>
</gene>
<accession>A0A7C8LDC0</accession>
<dbReference type="SMART" id="SM00316">
    <property type="entry name" value="S1"/>
    <property type="match status" value="1"/>
</dbReference>
<protein>
    <submittedName>
        <fullName evidence="2">S1 RNA-binding domain-containing protein</fullName>
    </submittedName>
</protein>
<dbReference type="InterPro" id="IPR003029">
    <property type="entry name" value="S1_domain"/>
</dbReference>
<dbReference type="Proteomes" id="UP000483018">
    <property type="component" value="Unassembled WGS sequence"/>
</dbReference>
<dbReference type="PANTHER" id="PTHR10724">
    <property type="entry name" value="30S RIBOSOMAL PROTEIN S1"/>
    <property type="match status" value="1"/>
</dbReference>
<feature type="domain" description="S1 motif" evidence="1">
    <location>
        <begin position="8"/>
        <end position="77"/>
    </location>
</feature>
<dbReference type="GO" id="GO:0005737">
    <property type="term" value="C:cytoplasm"/>
    <property type="evidence" value="ECO:0007669"/>
    <property type="project" value="UniProtKB-ARBA"/>
</dbReference>
<keyword evidence="3" id="KW-1185">Reference proteome</keyword>
<dbReference type="FunFam" id="2.40.50.140:FF:000051">
    <property type="entry name" value="RNA-binding transcriptional accessory protein"/>
    <property type="match status" value="1"/>
</dbReference>
<evidence type="ECO:0000313" key="2">
    <source>
        <dbReference type="EMBL" id="KAE9634437.1"/>
    </source>
</evidence>
<proteinExistence type="predicted"/>
<dbReference type="InterPro" id="IPR050437">
    <property type="entry name" value="Ribos_protein_bS1-like"/>
</dbReference>
<reference evidence="2 3" key="1">
    <citation type="submission" date="2019-12" db="EMBL/GenBank/DDBJ databases">
        <title>Defluviitalea raffinosedens, isolated from a biogas fermenter, genome sequencing and characterization.</title>
        <authorList>
            <person name="Rettenmaier R."/>
            <person name="Schneider M."/>
            <person name="Neuhaus K."/>
            <person name="Liebl W."/>
            <person name="Zverlov V."/>
        </authorList>
    </citation>
    <scope>NUCLEOTIDE SEQUENCE [LARGE SCALE GENOMIC DNA]</scope>
    <source>
        <strain evidence="2 3">249c-K6</strain>
    </source>
</reference>
<dbReference type="InterPro" id="IPR012340">
    <property type="entry name" value="NA-bd_OB-fold"/>
</dbReference>
<organism evidence="2 3">
    <name type="scientific">Defluviitalea raffinosedens</name>
    <dbReference type="NCBI Taxonomy" id="1450156"/>
    <lineage>
        <taxon>Bacteria</taxon>
        <taxon>Bacillati</taxon>
        <taxon>Bacillota</taxon>
        <taxon>Clostridia</taxon>
        <taxon>Lachnospirales</taxon>
        <taxon>Defluviitaleaceae</taxon>
        <taxon>Defluviitalea</taxon>
    </lineage>
</organism>
<dbReference type="RefSeq" id="WP_158740168.1">
    <property type="nucleotide sequence ID" value="NZ_WSLF01000005.1"/>
</dbReference>
<dbReference type="AlphaFoldDB" id="A0A7C8LDC0"/>
<dbReference type="GO" id="GO:0006412">
    <property type="term" value="P:translation"/>
    <property type="evidence" value="ECO:0007669"/>
    <property type="project" value="TreeGrafter"/>
</dbReference>
<evidence type="ECO:0000259" key="1">
    <source>
        <dbReference type="PROSITE" id="PS50126"/>
    </source>
</evidence>
<dbReference type="GO" id="GO:0003729">
    <property type="term" value="F:mRNA binding"/>
    <property type="evidence" value="ECO:0007669"/>
    <property type="project" value="TreeGrafter"/>
</dbReference>
<evidence type="ECO:0000313" key="3">
    <source>
        <dbReference type="Proteomes" id="UP000483018"/>
    </source>
</evidence>
<dbReference type="EMBL" id="WSLF01000005">
    <property type="protein sequence ID" value="KAE9634437.1"/>
    <property type="molecule type" value="Genomic_DNA"/>
</dbReference>
<dbReference type="Gene3D" id="2.40.50.140">
    <property type="entry name" value="Nucleic acid-binding proteins"/>
    <property type="match status" value="1"/>
</dbReference>
<dbReference type="GO" id="GO:0003735">
    <property type="term" value="F:structural constituent of ribosome"/>
    <property type="evidence" value="ECO:0007669"/>
    <property type="project" value="TreeGrafter"/>
</dbReference>
<comment type="caution">
    <text evidence="2">The sequence shown here is derived from an EMBL/GenBank/DDBJ whole genome shotgun (WGS) entry which is preliminary data.</text>
</comment>
<sequence>MSVKYQVGQIVEGTINSIKPFGAFVTLDESTQGLVHISQVTHGYLKDINEVLSVGDKVKVKIVSIDAQTGKISLSMKDAVPKKPVESAQSAVSDKDRLEDMLKDFLKHSNERQAALNKRYNRQ</sequence>